<keyword evidence="4" id="KW-1185">Reference proteome</keyword>
<dbReference type="SUPFAM" id="SSF53850">
    <property type="entry name" value="Periplasmic binding protein-like II"/>
    <property type="match status" value="1"/>
</dbReference>
<dbReference type="EMBL" id="JBHSEH010000004">
    <property type="protein sequence ID" value="MFC4425208.1"/>
    <property type="molecule type" value="Genomic_DNA"/>
</dbReference>
<feature type="signal peptide" evidence="1">
    <location>
        <begin position="1"/>
        <end position="21"/>
    </location>
</feature>
<organism evidence="3 4">
    <name type="scientific">Deinococcus navajonensis</name>
    <dbReference type="NCBI Taxonomy" id="309884"/>
    <lineage>
        <taxon>Bacteria</taxon>
        <taxon>Thermotogati</taxon>
        <taxon>Deinococcota</taxon>
        <taxon>Deinococci</taxon>
        <taxon>Deinococcales</taxon>
        <taxon>Deinococcaceae</taxon>
        <taxon>Deinococcus</taxon>
    </lineage>
</organism>
<dbReference type="Proteomes" id="UP001595998">
    <property type="component" value="Unassembled WGS sequence"/>
</dbReference>
<dbReference type="Gene3D" id="3.40.190.10">
    <property type="entry name" value="Periplasmic binding protein-like II"/>
    <property type="match status" value="1"/>
</dbReference>
<evidence type="ECO:0000256" key="1">
    <source>
        <dbReference type="SAM" id="SignalP"/>
    </source>
</evidence>
<dbReference type="InterPro" id="IPR000914">
    <property type="entry name" value="SBP_5_dom"/>
</dbReference>
<gene>
    <name evidence="3" type="ORF">ACFOZ9_03215</name>
</gene>
<dbReference type="Pfam" id="PF00496">
    <property type="entry name" value="SBP_bac_5"/>
    <property type="match status" value="1"/>
</dbReference>
<proteinExistence type="predicted"/>
<keyword evidence="1" id="KW-0732">Signal</keyword>
<reference evidence="4" key="1">
    <citation type="journal article" date="2019" name="Int. J. Syst. Evol. Microbiol.">
        <title>The Global Catalogue of Microorganisms (GCM) 10K type strain sequencing project: providing services to taxonomists for standard genome sequencing and annotation.</title>
        <authorList>
            <consortium name="The Broad Institute Genomics Platform"/>
            <consortium name="The Broad Institute Genome Sequencing Center for Infectious Disease"/>
            <person name="Wu L."/>
            <person name="Ma J."/>
        </authorList>
    </citation>
    <scope>NUCLEOTIDE SEQUENCE [LARGE SCALE GENOMIC DNA]</scope>
    <source>
        <strain evidence="4">CCUG 56029</strain>
    </source>
</reference>
<dbReference type="RefSeq" id="WP_380036345.1">
    <property type="nucleotide sequence ID" value="NZ_JBHSEH010000004.1"/>
</dbReference>
<dbReference type="Gene3D" id="3.10.105.10">
    <property type="entry name" value="Dipeptide-binding Protein, Domain 3"/>
    <property type="match status" value="1"/>
</dbReference>
<evidence type="ECO:0000313" key="4">
    <source>
        <dbReference type="Proteomes" id="UP001595998"/>
    </source>
</evidence>
<sequence>MNRRLTLTAALLAALSVGAQAQPKSVFTVVRPTQWGAHNLNPFSPNDQHLLPTNSAIYESLFFVHGLTGKVTPVLGTKYAWSKDNRTLTVTTRNGVKWSDGKPFSAGDVAFTFNYLKQFPALDTSGLWKSGLTAVKASGATVTFSFAKANTPVFQYVAQQVIVPQHIWSAVKDPVTETNRMPVGTGPFVFDSYSQQALRVLKNPNYWMKGQPYVDAVVWYATNSNDAALLKLLKGEADYGYIGVSDPRNGYASKGPNNAYYWPVSGSNYLYFNTTKAPFHDAAFRRALAQAIDTSDVAQKAYAGIAKAAHPSGIIPGQQADWLPASARSATPKYNARAADAALTAAGYRKNAQGVRLGKDGKPLPAFKILVGAGWTDFITMAQVISENLKQVGITTQIDQQAWSSYAGGLQTATYDMGISWGWGGGPTPYYLYSQSFGPEFSAPAGKSAPSNLSRYTNPAITQALAQFRSTSDAAAQKKAIGTIATTLMRDMPWVPLTDRFEFSLYNTSRFTGFPTPQNAYNAGTADDTAGARLMYLNVRPR</sequence>
<dbReference type="Gene3D" id="3.90.76.10">
    <property type="entry name" value="Dipeptide-binding Protein, Domain 1"/>
    <property type="match status" value="1"/>
</dbReference>
<evidence type="ECO:0000313" key="3">
    <source>
        <dbReference type="EMBL" id="MFC4425208.1"/>
    </source>
</evidence>
<name>A0ABV8XKI1_9DEIO</name>
<dbReference type="CDD" id="cd08509">
    <property type="entry name" value="PBP2_TmCBP_oligosaccharides_like"/>
    <property type="match status" value="1"/>
</dbReference>
<dbReference type="PIRSF" id="PIRSF002741">
    <property type="entry name" value="MppA"/>
    <property type="match status" value="1"/>
</dbReference>
<comment type="caution">
    <text evidence="3">The sequence shown here is derived from an EMBL/GenBank/DDBJ whole genome shotgun (WGS) entry which is preliminary data.</text>
</comment>
<feature type="chain" id="PRO_5046871075" evidence="1">
    <location>
        <begin position="22"/>
        <end position="542"/>
    </location>
</feature>
<feature type="domain" description="Solute-binding protein family 5" evidence="2">
    <location>
        <begin position="70"/>
        <end position="438"/>
    </location>
</feature>
<dbReference type="InterPro" id="IPR030678">
    <property type="entry name" value="Peptide/Ni-bd"/>
</dbReference>
<protein>
    <submittedName>
        <fullName evidence="3">ABC transporter substrate-binding protein</fullName>
    </submittedName>
</protein>
<dbReference type="PANTHER" id="PTHR30290">
    <property type="entry name" value="PERIPLASMIC BINDING COMPONENT OF ABC TRANSPORTER"/>
    <property type="match status" value="1"/>
</dbReference>
<evidence type="ECO:0000259" key="2">
    <source>
        <dbReference type="Pfam" id="PF00496"/>
    </source>
</evidence>
<dbReference type="InterPro" id="IPR039424">
    <property type="entry name" value="SBP_5"/>
</dbReference>
<accession>A0ABV8XKI1</accession>